<evidence type="ECO:0000313" key="9">
    <source>
        <dbReference type="EMBL" id="MDQ0153180.1"/>
    </source>
</evidence>
<dbReference type="GO" id="GO:0045892">
    <property type="term" value="P:negative regulation of DNA-templated transcription"/>
    <property type="evidence" value="ECO:0007669"/>
    <property type="project" value="TreeGrafter"/>
</dbReference>
<dbReference type="Pfam" id="PF01475">
    <property type="entry name" value="FUR"/>
    <property type="match status" value="1"/>
</dbReference>
<name>A0AAE3VBL0_9FIRM</name>
<keyword evidence="7" id="KW-0479">Metal-binding</keyword>
<dbReference type="InterPro" id="IPR036390">
    <property type="entry name" value="WH_DNA-bd_sf"/>
</dbReference>
<evidence type="ECO:0000256" key="3">
    <source>
        <dbReference type="ARBA" id="ARBA00022833"/>
    </source>
</evidence>
<dbReference type="SUPFAM" id="SSF46785">
    <property type="entry name" value="Winged helix' DNA-binding domain"/>
    <property type="match status" value="1"/>
</dbReference>
<dbReference type="AlphaFoldDB" id="A0AAE3VBL0"/>
<accession>A0AAE3VBL0</accession>
<gene>
    <name evidence="9" type="ORF">J2S20_001889</name>
</gene>
<dbReference type="Gene3D" id="3.30.1490.190">
    <property type="match status" value="1"/>
</dbReference>
<evidence type="ECO:0000256" key="7">
    <source>
        <dbReference type="PIRSR" id="PIRSR602481-1"/>
    </source>
</evidence>
<dbReference type="GO" id="GO:0008270">
    <property type="term" value="F:zinc ion binding"/>
    <property type="evidence" value="ECO:0007669"/>
    <property type="project" value="TreeGrafter"/>
</dbReference>
<dbReference type="GO" id="GO:0000976">
    <property type="term" value="F:transcription cis-regulatory region binding"/>
    <property type="evidence" value="ECO:0007669"/>
    <property type="project" value="TreeGrafter"/>
</dbReference>
<evidence type="ECO:0000256" key="1">
    <source>
        <dbReference type="ARBA" id="ARBA00007957"/>
    </source>
</evidence>
<feature type="binding site" evidence="8">
    <location>
        <position position="115"/>
    </location>
    <ligand>
        <name>Fe cation</name>
        <dbReference type="ChEBI" id="CHEBI:24875"/>
    </ligand>
</feature>
<dbReference type="Gene3D" id="1.10.10.10">
    <property type="entry name" value="Winged helix-like DNA-binding domain superfamily/Winged helix DNA-binding domain"/>
    <property type="match status" value="1"/>
</dbReference>
<dbReference type="PANTHER" id="PTHR33202">
    <property type="entry name" value="ZINC UPTAKE REGULATION PROTEIN"/>
    <property type="match status" value="1"/>
</dbReference>
<dbReference type="InterPro" id="IPR002481">
    <property type="entry name" value="FUR"/>
</dbReference>
<sequence length="137" mass="15725">MEKTIKYSRQREAILKNLMSRGDHPTADALYQSLRREFPCISLGTIYRNLSLLSEMGSIRKVHCDDGTERYDHDTSDHCHFVCRSCGRVMDLPMEPELDLNRMAEQAGLGEVDCHSLIFYGYCNDCRKAGRQNTDSN</sequence>
<dbReference type="Proteomes" id="UP001241537">
    <property type="component" value="Unassembled WGS sequence"/>
</dbReference>
<evidence type="ECO:0000256" key="6">
    <source>
        <dbReference type="ARBA" id="ARBA00023163"/>
    </source>
</evidence>
<dbReference type="GO" id="GO:0003700">
    <property type="term" value="F:DNA-binding transcription factor activity"/>
    <property type="evidence" value="ECO:0007669"/>
    <property type="project" value="InterPro"/>
</dbReference>
<proteinExistence type="inferred from homology"/>
<dbReference type="PANTHER" id="PTHR33202:SF7">
    <property type="entry name" value="FERRIC UPTAKE REGULATION PROTEIN"/>
    <property type="match status" value="1"/>
</dbReference>
<comment type="cofactor">
    <cofactor evidence="8">
        <name>Mn(2+)</name>
        <dbReference type="ChEBI" id="CHEBI:29035"/>
    </cofactor>
    <cofactor evidence="8">
        <name>Fe(2+)</name>
        <dbReference type="ChEBI" id="CHEBI:29033"/>
    </cofactor>
    <text evidence="8">Binds 1 Mn(2+) or Fe(2+) ion per subunit.</text>
</comment>
<evidence type="ECO:0000256" key="2">
    <source>
        <dbReference type="ARBA" id="ARBA00022491"/>
    </source>
</evidence>
<keyword evidence="4" id="KW-0805">Transcription regulation</keyword>
<feature type="binding site" evidence="7">
    <location>
        <position position="83"/>
    </location>
    <ligand>
        <name>Zn(2+)</name>
        <dbReference type="ChEBI" id="CHEBI:29105"/>
    </ligand>
</feature>
<keyword evidence="10" id="KW-1185">Reference proteome</keyword>
<dbReference type="GO" id="GO:1900376">
    <property type="term" value="P:regulation of secondary metabolite biosynthetic process"/>
    <property type="evidence" value="ECO:0007669"/>
    <property type="project" value="TreeGrafter"/>
</dbReference>
<evidence type="ECO:0000256" key="4">
    <source>
        <dbReference type="ARBA" id="ARBA00023015"/>
    </source>
</evidence>
<dbReference type="RefSeq" id="WP_307255186.1">
    <property type="nucleotide sequence ID" value="NZ_JAUSTO010000013.1"/>
</dbReference>
<dbReference type="CDD" id="cd07153">
    <property type="entry name" value="Fur_like"/>
    <property type="match status" value="1"/>
</dbReference>
<keyword evidence="8" id="KW-0408">Iron</keyword>
<evidence type="ECO:0000313" key="10">
    <source>
        <dbReference type="Proteomes" id="UP001241537"/>
    </source>
</evidence>
<dbReference type="InterPro" id="IPR043135">
    <property type="entry name" value="Fur_C"/>
</dbReference>
<keyword evidence="5" id="KW-0238">DNA-binding</keyword>
<organism evidence="9 10">
    <name type="scientific">Moryella indoligenes</name>
    <dbReference type="NCBI Taxonomy" id="371674"/>
    <lineage>
        <taxon>Bacteria</taxon>
        <taxon>Bacillati</taxon>
        <taxon>Bacillota</taxon>
        <taxon>Clostridia</taxon>
        <taxon>Lachnospirales</taxon>
        <taxon>Lachnospiraceae</taxon>
        <taxon>Moryella</taxon>
    </lineage>
</organism>
<comment type="similarity">
    <text evidence="1">Belongs to the Fur family.</text>
</comment>
<dbReference type="EMBL" id="JAUSTO010000013">
    <property type="protein sequence ID" value="MDQ0153180.1"/>
    <property type="molecule type" value="Genomic_DNA"/>
</dbReference>
<keyword evidence="6" id="KW-0804">Transcription</keyword>
<keyword evidence="2" id="KW-0678">Repressor</keyword>
<comment type="cofactor">
    <cofactor evidence="7">
        <name>Zn(2+)</name>
        <dbReference type="ChEBI" id="CHEBI:29105"/>
    </cofactor>
    <text evidence="7">Binds 1 zinc ion per subunit.</text>
</comment>
<evidence type="ECO:0000256" key="5">
    <source>
        <dbReference type="ARBA" id="ARBA00023125"/>
    </source>
</evidence>
<feature type="binding site" evidence="7">
    <location>
        <position position="123"/>
    </location>
    <ligand>
        <name>Zn(2+)</name>
        <dbReference type="ChEBI" id="CHEBI:29105"/>
    </ligand>
</feature>
<comment type="caution">
    <text evidence="9">The sequence shown here is derived from an EMBL/GenBank/DDBJ whole genome shotgun (WGS) entry which is preliminary data.</text>
</comment>
<evidence type="ECO:0000256" key="8">
    <source>
        <dbReference type="PIRSR" id="PIRSR602481-2"/>
    </source>
</evidence>
<feature type="binding site" evidence="7">
    <location>
        <position position="86"/>
    </location>
    <ligand>
        <name>Zn(2+)</name>
        <dbReference type="ChEBI" id="CHEBI:29105"/>
    </ligand>
</feature>
<feature type="binding site" evidence="7">
    <location>
        <position position="126"/>
    </location>
    <ligand>
        <name>Zn(2+)</name>
        <dbReference type="ChEBI" id="CHEBI:29105"/>
    </ligand>
</feature>
<reference evidence="9" key="1">
    <citation type="submission" date="2023-07" db="EMBL/GenBank/DDBJ databases">
        <title>Genomic Encyclopedia of Type Strains, Phase IV (KMG-IV): sequencing the most valuable type-strain genomes for metagenomic binning, comparative biology and taxonomic classification.</title>
        <authorList>
            <person name="Goeker M."/>
        </authorList>
    </citation>
    <scope>NUCLEOTIDE SEQUENCE</scope>
    <source>
        <strain evidence="9">DSM 19659</strain>
    </source>
</reference>
<dbReference type="InterPro" id="IPR036388">
    <property type="entry name" value="WH-like_DNA-bd_sf"/>
</dbReference>
<protein>
    <submittedName>
        <fullName evidence="9">Fur family peroxide stress response transcriptional regulator</fullName>
    </submittedName>
</protein>
<keyword evidence="3 7" id="KW-0862">Zinc</keyword>